<reference evidence="6" key="1">
    <citation type="submission" date="2021-01" db="EMBL/GenBank/DDBJ databases">
        <authorList>
            <person name="Corre E."/>
            <person name="Pelletier E."/>
            <person name="Niang G."/>
            <person name="Scheremetjew M."/>
            <person name="Finn R."/>
            <person name="Kale V."/>
            <person name="Holt S."/>
            <person name="Cochrane G."/>
            <person name="Meng A."/>
            <person name="Brown T."/>
            <person name="Cohen L."/>
        </authorList>
    </citation>
    <scope>NUCLEOTIDE SEQUENCE</scope>
    <source>
        <strain evidence="6">DIVA3 518/3/11/1/6</strain>
    </source>
</reference>
<dbReference type="Pfam" id="PF09732">
    <property type="entry name" value="CactinC_cactus"/>
    <property type="match status" value="1"/>
</dbReference>
<feature type="compositionally biased region" description="Basic and acidic residues" evidence="3">
    <location>
        <begin position="1"/>
        <end position="12"/>
    </location>
</feature>
<dbReference type="GO" id="GO:0045292">
    <property type="term" value="P:mRNA cis splicing, via spliceosome"/>
    <property type="evidence" value="ECO:0007669"/>
    <property type="project" value="TreeGrafter"/>
</dbReference>
<gene>
    <name evidence="6" type="ORF">VSP0166_LOCUS11976</name>
</gene>
<dbReference type="EMBL" id="HBKP01016907">
    <property type="protein sequence ID" value="CAE2228130.1"/>
    <property type="molecule type" value="Transcribed_RNA"/>
</dbReference>
<dbReference type="SMART" id="SM01050">
    <property type="entry name" value="CactinC_cactus"/>
    <property type="match status" value="1"/>
</dbReference>
<proteinExistence type="inferred from homology"/>
<dbReference type="AlphaFoldDB" id="A0A7S4IFX2"/>
<evidence type="ECO:0000259" key="4">
    <source>
        <dbReference type="Pfam" id="PF09732"/>
    </source>
</evidence>
<feature type="domain" description="Splicing factor cactin central" evidence="5">
    <location>
        <begin position="111"/>
        <end position="295"/>
    </location>
</feature>
<comment type="similarity">
    <text evidence="1">Belongs to the CACTIN family.</text>
</comment>
<feature type="region of interest" description="Disordered" evidence="3">
    <location>
        <begin position="311"/>
        <end position="332"/>
    </location>
</feature>
<name>A0A7S4IFX2_9EUKA</name>
<dbReference type="InterPro" id="IPR019134">
    <property type="entry name" value="Cactin_C"/>
</dbReference>
<evidence type="ECO:0000256" key="3">
    <source>
        <dbReference type="SAM" id="MobiDB-lite"/>
    </source>
</evidence>
<evidence type="ECO:0000259" key="5">
    <source>
        <dbReference type="Pfam" id="PF10312"/>
    </source>
</evidence>
<accession>A0A7S4IFX2</accession>
<sequence>MGKRSREKDKTAKKSKKQKTGQEEELLAGYSNESNPFGDSNLTKQFVWKKKIQQDREQGKVSKKDKKKSKGKEEKKRLKGVQKELEKAKLRREEREREKRQWEEEMSRLDRERNKQQSEDWESRELSFHLIQAKRRSEIRIKEGRAKSIDWLYQWVMLGYSNDRDNEHERQKLFPIYNPCDLIADLTLEQLQELGDDIKIILSSQNDYTHAYQTLLVLCQYEMDKKNGAPDVMTTLSNLGVTDLFIDKSSSQLKELQKEVQDMLNAGGAIDVTYWESVLKASHLFLARAILRETHLEILEKRSKLIGELPEHAAPQQHKDKKLTGQTGQDAKKEMLTPTHEGEEIYDEESEAQRLAQRRLRELEQGAEKFYQQTKPRPDVNAISTEDILWKRESDKGLDENEEEFASEVDLKKREYSWNDLHRPRKPKYYNRVKTGFEWNKYNQTHYDVDNPPPKIIQGYKFNIFYPDLIDPTKSPTFHVEESEEDTTIIRFHAGPPYEDIAFRIVNKDWESSHRKGYRCVFDRGVLQLWFNFKRYRYRR</sequence>
<organism evidence="6">
    <name type="scientific">Vannella robusta</name>
    <dbReference type="NCBI Taxonomy" id="1487602"/>
    <lineage>
        <taxon>Eukaryota</taxon>
        <taxon>Amoebozoa</taxon>
        <taxon>Discosea</taxon>
        <taxon>Flabellinia</taxon>
        <taxon>Vannellidae</taxon>
        <taxon>Vannella</taxon>
    </lineage>
</organism>
<dbReference type="GO" id="GO:0005737">
    <property type="term" value="C:cytoplasm"/>
    <property type="evidence" value="ECO:0007669"/>
    <property type="project" value="TreeGrafter"/>
</dbReference>
<protein>
    <recommendedName>
        <fullName evidence="2">Splicing factor Cactin</fullName>
    </recommendedName>
</protein>
<evidence type="ECO:0000256" key="1">
    <source>
        <dbReference type="ARBA" id="ARBA00006895"/>
    </source>
</evidence>
<evidence type="ECO:0000256" key="2">
    <source>
        <dbReference type="ARBA" id="ARBA00034534"/>
    </source>
</evidence>
<feature type="domain" description="Splicing factor Cactin C-terminal" evidence="4">
    <location>
        <begin position="418"/>
        <end position="540"/>
    </location>
</feature>
<dbReference type="PANTHER" id="PTHR21737">
    <property type="entry name" value="POLYGLUTAMINE BINDING PROTEIN 1/MARVEL MEMBRANE-ASSOCIATING DOMAIN CONTAINING 3"/>
    <property type="match status" value="1"/>
</dbReference>
<evidence type="ECO:0000313" key="6">
    <source>
        <dbReference type="EMBL" id="CAE2228130.1"/>
    </source>
</evidence>
<dbReference type="Pfam" id="PF10312">
    <property type="entry name" value="Cactin_mid"/>
    <property type="match status" value="1"/>
</dbReference>
<feature type="compositionally biased region" description="Basic and acidic residues" evidence="3">
    <location>
        <begin position="52"/>
        <end position="62"/>
    </location>
</feature>
<dbReference type="GO" id="GO:0005681">
    <property type="term" value="C:spliceosomal complex"/>
    <property type="evidence" value="ECO:0007669"/>
    <property type="project" value="TreeGrafter"/>
</dbReference>
<dbReference type="PANTHER" id="PTHR21737:SF4">
    <property type="entry name" value="SPLICING FACTOR CACTIN"/>
    <property type="match status" value="1"/>
</dbReference>
<feature type="region of interest" description="Disordered" evidence="3">
    <location>
        <begin position="1"/>
        <end position="116"/>
    </location>
</feature>
<dbReference type="InterPro" id="IPR018816">
    <property type="entry name" value="Cactin_central"/>
</dbReference>
<feature type="compositionally biased region" description="Polar residues" evidence="3">
    <location>
        <begin position="31"/>
        <end position="44"/>
    </location>
</feature>
<feature type="compositionally biased region" description="Basic and acidic residues" evidence="3">
    <location>
        <begin position="71"/>
        <end position="116"/>
    </location>
</feature>